<dbReference type="Pfam" id="PF00781">
    <property type="entry name" value="DAGK_cat"/>
    <property type="match status" value="1"/>
</dbReference>
<dbReference type="PROSITE" id="PS50146">
    <property type="entry name" value="DAGK"/>
    <property type="match status" value="1"/>
</dbReference>
<dbReference type="GO" id="GO:0008481">
    <property type="term" value="F:sphingosine kinase activity"/>
    <property type="evidence" value="ECO:0007669"/>
    <property type="project" value="UniProtKB-EC"/>
</dbReference>
<evidence type="ECO:0000259" key="1">
    <source>
        <dbReference type="PROSITE" id="PS50146"/>
    </source>
</evidence>
<keyword evidence="2" id="KW-0808">Transferase</keyword>
<gene>
    <name evidence="2" type="primary">LCB4</name>
    <name evidence="2" type="ORF">LTR24_003857</name>
</gene>
<dbReference type="InterPro" id="IPR055916">
    <property type="entry name" value="DUF7493"/>
</dbReference>
<keyword evidence="2" id="KW-0418">Kinase</keyword>
<dbReference type="InterPro" id="IPR050187">
    <property type="entry name" value="Lipid_Phosphate_FormReg"/>
</dbReference>
<sequence>MSPQPSGHTDPFSDTAAISEDDRDTILESTLHVGANASLTLGADGVLVADDAFDDSDRLYLCGLLQKSHLAKNIPFYHILDAELSANTIAIKYVRPKSPKKNARLLVRTLIYPVSTASDVAQRWTDRILERAYGAALKRARIKVLINPFGGAGKAQSLYNKHIAPVFEAAGCTVDVQTTTRRGHAVEIAENLDVDAYDVLACASGDGLPMECFNGLARKRNAAQALRKIAVVQLPCGTGNAMSWNLFGTGEPSVAALSIVKGVRTPLDLASITQGDKRTLSFLSQSLGIVAESDLGTENIRWMGDFRFTFGFLVRLLGKTLYPIDYAVKTEIDDKHAIKKHYAQQVSRLRHQLSPSNAILGKEMEAQGGLGLPPLKHGTVNDPLPKDENSGWTRLEAYPNLGNFYCGNMCWMAADAPFFPASLPNDGMMDLVNIDGDISRMKAVKLLLAVADGTFFDEDVVRVRKISAVRVIPRFGRPMTEMSEQAHTVTGVSAISPQKPSTMQKILKKVSGSSGKTGYFSVDGEKLPFEPFQIEVHRGLGTVLSRVPGVYEYEGPDGWRDIDIEHDTTAEAERAYKTGSIPCLSTNVY</sequence>
<accession>A0ABR0KEU9</accession>
<evidence type="ECO:0000313" key="2">
    <source>
        <dbReference type="EMBL" id="KAK5094048.1"/>
    </source>
</evidence>
<comment type="caution">
    <text evidence="2">The sequence shown here is derived from an EMBL/GenBank/DDBJ whole genome shotgun (WGS) entry which is preliminary data.</text>
</comment>
<dbReference type="SMART" id="SM00046">
    <property type="entry name" value="DAGKc"/>
    <property type="match status" value="1"/>
</dbReference>
<keyword evidence="3" id="KW-1185">Reference proteome</keyword>
<evidence type="ECO:0000313" key="3">
    <source>
        <dbReference type="Proteomes" id="UP001345013"/>
    </source>
</evidence>
<dbReference type="InterPro" id="IPR016064">
    <property type="entry name" value="NAD/diacylglycerol_kinase_sf"/>
</dbReference>
<dbReference type="EC" id="2.7.1.91" evidence="2"/>
<dbReference type="Pfam" id="PF24321">
    <property type="entry name" value="DUF7493"/>
    <property type="match status" value="1"/>
</dbReference>
<reference evidence="2 3" key="1">
    <citation type="submission" date="2023-08" db="EMBL/GenBank/DDBJ databases">
        <title>Black Yeasts Isolated from many extreme environments.</title>
        <authorList>
            <person name="Coleine C."/>
            <person name="Stajich J.E."/>
            <person name="Selbmann L."/>
        </authorList>
    </citation>
    <scope>NUCLEOTIDE SEQUENCE [LARGE SCALE GENOMIC DNA]</scope>
    <source>
        <strain evidence="2 3">CCFEE 5885</strain>
    </source>
</reference>
<proteinExistence type="predicted"/>
<dbReference type="PANTHER" id="PTHR12358:SF31">
    <property type="entry name" value="ACYLGLYCEROL KINASE, MITOCHONDRIAL"/>
    <property type="match status" value="1"/>
</dbReference>
<dbReference type="InterPro" id="IPR001206">
    <property type="entry name" value="Diacylglycerol_kinase_cat_dom"/>
</dbReference>
<dbReference type="Gene3D" id="2.60.200.40">
    <property type="match status" value="1"/>
</dbReference>
<protein>
    <submittedName>
        <fullName evidence="2">Sphinganine kinase lcb4</fullName>
        <ecNumber evidence="2">2.7.1.91</ecNumber>
    </submittedName>
</protein>
<name>A0ABR0KEU9_9EURO</name>
<dbReference type="EMBL" id="JAVRRG010000037">
    <property type="protein sequence ID" value="KAK5094048.1"/>
    <property type="molecule type" value="Genomic_DNA"/>
</dbReference>
<dbReference type="Proteomes" id="UP001345013">
    <property type="component" value="Unassembled WGS sequence"/>
</dbReference>
<organism evidence="2 3">
    <name type="scientific">Lithohypha guttulata</name>
    <dbReference type="NCBI Taxonomy" id="1690604"/>
    <lineage>
        <taxon>Eukaryota</taxon>
        <taxon>Fungi</taxon>
        <taxon>Dikarya</taxon>
        <taxon>Ascomycota</taxon>
        <taxon>Pezizomycotina</taxon>
        <taxon>Eurotiomycetes</taxon>
        <taxon>Chaetothyriomycetidae</taxon>
        <taxon>Chaetothyriales</taxon>
        <taxon>Trichomeriaceae</taxon>
        <taxon>Lithohypha</taxon>
    </lineage>
</organism>
<dbReference type="SUPFAM" id="SSF111331">
    <property type="entry name" value="NAD kinase/diacylglycerol kinase-like"/>
    <property type="match status" value="1"/>
</dbReference>
<feature type="domain" description="DAGKc" evidence="1">
    <location>
        <begin position="137"/>
        <end position="276"/>
    </location>
</feature>
<dbReference type="PANTHER" id="PTHR12358">
    <property type="entry name" value="SPHINGOSINE KINASE"/>
    <property type="match status" value="1"/>
</dbReference>
<dbReference type="Gene3D" id="3.40.50.10330">
    <property type="entry name" value="Probable inorganic polyphosphate/atp-NAD kinase, domain 1"/>
    <property type="match status" value="1"/>
</dbReference>
<dbReference type="InterPro" id="IPR017438">
    <property type="entry name" value="ATP-NAD_kinase_N"/>
</dbReference>